<evidence type="ECO:0000259" key="7">
    <source>
        <dbReference type="Pfam" id="PF01494"/>
    </source>
</evidence>
<dbReference type="Pfam" id="PF01494">
    <property type="entry name" value="FAD_binding_3"/>
    <property type="match status" value="1"/>
</dbReference>
<evidence type="ECO:0000256" key="2">
    <source>
        <dbReference type="ARBA" id="ARBA00007992"/>
    </source>
</evidence>
<gene>
    <name evidence="8" type="ORF">RIB2604_02103770</name>
</gene>
<organism evidence="8 9">
    <name type="scientific">Aspergillus kawachii</name>
    <name type="common">White koji mold</name>
    <name type="synonym">Aspergillus awamori var. kawachi</name>
    <dbReference type="NCBI Taxonomy" id="1069201"/>
    <lineage>
        <taxon>Eukaryota</taxon>
        <taxon>Fungi</taxon>
        <taxon>Dikarya</taxon>
        <taxon>Ascomycota</taxon>
        <taxon>Pezizomycotina</taxon>
        <taxon>Eurotiomycetes</taxon>
        <taxon>Eurotiomycetidae</taxon>
        <taxon>Eurotiales</taxon>
        <taxon>Aspergillaceae</taxon>
        <taxon>Aspergillus</taxon>
        <taxon>Aspergillus subgen. Circumdati</taxon>
    </lineage>
</organism>
<accession>A0A146FLJ1</accession>
<dbReference type="GO" id="GO:0071949">
    <property type="term" value="F:FAD binding"/>
    <property type="evidence" value="ECO:0007669"/>
    <property type="project" value="InterPro"/>
</dbReference>
<dbReference type="SUPFAM" id="SSF54373">
    <property type="entry name" value="FAD-linked reductases, C-terminal domain"/>
    <property type="match status" value="1"/>
</dbReference>
<evidence type="ECO:0000256" key="1">
    <source>
        <dbReference type="ARBA" id="ARBA00001974"/>
    </source>
</evidence>
<comment type="caution">
    <text evidence="8">The sequence shown here is derived from an EMBL/GenBank/DDBJ whole genome shotgun (WGS) entry which is preliminary data.</text>
</comment>
<dbReference type="VEuPathDB" id="FungiDB:ASPFODRAFT_176223"/>
<evidence type="ECO:0000313" key="9">
    <source>
        <dbReference type="Proteomes" id="UP000075230"/>
    </source>
</evidence>
<dbReference type="SUPFAM" id="SSF51905">
    <property type="entry name" value="FAD/NAD(P)-binding domain"/>
    <property type="match status" value="1"/>
</dbReference>
<dbReference type="EMBL" id="BCWF01000021">
    <property type="protein sequence ID" value="GAT26695.1"/>
    <property type="molecule type" value="Genomic_DNA"/>
</dbReference>
<dbReference type="PANTHER" id="PTHR13789">
    <property type="entry name" value="MONOOXYGENASE"/>
    <property type="match status" value="1"/>
</dbReference>
<dbReference type="PANTHER" id="PTHR13789:SF315">
    <property type="entry name" value="FAD-DEPENDENT MONOOXYGENASE MDPD"/>
    <property type="match status" value="1"/>
</dbReference>
<dbReference type="GO" id="GO:0004497">
    <property type="term" value="F:monooxygenase activity"/>
    <property type="evidence" value="ECO:0007669"/>
    <property type="project" value="UniProtKB-KW"/>
</dbReference>
<dbReference type="InterPro" id="IPR002938">
    <property type="entry name" value="FAD-bd"/>
</dbReference>
<evidence type="ECO:0000313" key="8">
    <source>
        <dbReference type="EMBL" id="GAT26695.1"/>
    </source>
</evidence>
<keyword evidence="5" id="KW-0560">Oxidoreductase</keyword>
<keyword evidence="6" id="KW-0503">Monooxygenase</keyword>
<keyword evidence="3" id="KW-0285">Flavoprotein</keyword>
<dbReference type="PRINTS" id="PR00420">
    <property type="entry name" value="RNGMNOXGNASE"/>
</dbReference>
<proteinExistence type="inferred from homology"/>
<keyword evidence="4" id="KW-0274">FAD</keyword>
<comment type="cofactor">
    <cofactor evidence="1">
        <name>FAD</name>
        <dbReference type="ChEBI" id="CHEBI:57692"/>
    </cofactor>
</comment>
<comment type="similarity">
    <text evidence="2">Belongs to the paxM FAD-dependent monooxygenase family.</text>
</comment>
<evidence type="ECO:0000256" key="6">
    <source>
        <dbReference type="ARBA" id="ARBA00023033"/>
    </source>
</evidence>
<dbReference type="AlphaFoldDB" id="A0A146FLJ1"/>
<protein>
    <submittedName>
        <fullName evidence="8">Monoxygenase</fullName>
    </submittedName>
</protein>
<dbReference type="InterPro" id="IPR050493">
    <property type="entry name" value="FAD-dep_Monooxygenase_BioMet"/>
</dbReference>
<dbReference type="Proteomes" id="UP000075230">
    <property type="component" value="Unassembled WGS sequence"/>
</dbReference>
<reference evidence="8 9" key="1">
    <citation type="journal article" date="2016" name="DNA Res.">
        <title>Genome sequence of Aspergillus luchuensis NBRC 4314.</title>
        <authorList>
            <person name="Yamada O."/>
            <person name="Machida M."/>
            <person name="Hosoyama A."/>
            <person name="Goto M."/>
            <person name="Takahashi T."/>
            <person name="Futagami T."/>
            <person name="Yamagata Y."/>
            <person name="Takeuchi M."/>
            <person name="Kobayashi T."/>
            <person name="Koike H."/>
            <person name="Abe K."/>
            <person name="Asai K."/>
            <person name="Arita M."/>
            <person name="Fujita N."/>
            <person name="Fukuda K."/>
            <person name="Higa K."/>
            <person name="Horikawa H."/>
            <person name="Ishikawa T."/>
            <person name="Jinno K."/>
            <person name="Kato Y."/>
            <person name="Kirimura K."/>
            <person name="Mizutani O."/>
            <person name="Nakasone K."/>
            <person name="Sano M."/>
            <person name="Shiraishi Y."/>
            <person name="Tsukahara M."/>
            <person name="Gomi K."/>
        </authorList>
    </citation>
    <scope>NUCLEOTIDE SEQUENCE [LARGE SCALE GENOMIC DNA]</scope>
    <source>
        <strain evidence="8 9">RIB 2604</strain>
    </source>
</reference>
<evidence type="ECO:0000256" key="4">
    <source>
        <dbReference type="ARBA" id="ARBA00022827"/>
    </source>
</evidence>
<feature type="domain" description="FAD-binding" evidence="7">
    <location>
        <begin position="17"/>
        <end position="366"/>
    </location>
</feature>
<name>A0A146FLJ1_ASPKA</name>
<evidence type="ECO:0000256" key="3">
    <source>
        <dbReference type="ARBA" id="ARBA00022630"/>
    </source>
</evidence>
<dbReference type="InterPro" id="IPR036188">
    <property type="entry name" value="FAD/NAD-bd_sf"/>
</dbReference>
<evidence type="ECO:0000256" key="5">
    <source>
        <dbReference type="ARBA" id="ARBA00023002"/>
    </source>
</evidence>
<reference evidence="9" key="2">
    <citation type="submission" date="2016-02" db="EMBL/GenBank/DDBJ databases">
        <title>Genome sequencing of Aspergillus luchuensis NBRC 4314.</title>
        <authorList>
            <person name="Yamada O."/>
        </authorList>
    </citation>
    <scope>NUCLEOTIDE SEQUENCE [LARGE SCALE GENOMIC DNA]</scope>
    <source>
        <strain evidence="9">RIB 2604</strain>
    </source>
</reference>
<sequence>MTVTDDCTQRYPETGISVLIVGAGVAGLMAALECWRNGHDVRIVERSPEEVTTGKPAILTNLPGDSFTIGPSATRAFKHWPKLAEENEKIAFVPHLAFYTLSGHRVTEPNHVEYRKDKGSKKVPGQITRHWRPQLHGMLLRQLYAIGISVEYGCRAVEYFEISHTGRAGIILANSERLEADVVIAADGLRSHSTKVTLGQEIRARPTGQALYRTAFPVEIAMNDPMVRERFPLVGEKEGPIEFWAGEHYHFLVIRTSDTMSWTLSHKDYESATESWSHQSDPEDVLKITSTIPDWPEVADRLIRLTPKDRLLHFRVMWRDPQPTWVSPAGRIVQIGDAAHTYIPASGNGATQGIEDAVSLATCLRMAGGTEQVPWALRIHNRLRFIRVSCLQKLGLINLKSYSEKPKKDNFTPKGLQYLTAEWIWGHEPETYAEENYYKVLDHLQRGTPFQDTNIPRGHVYRDWTIDEMLEIQERGEEIELDGEWE</sequence>
<dbReference type="Gene3D" id="3.50.50.60">
    <property type="entry name" value="FAD/NAD(P)-binding domain"/>
    <property type="match status" value="1"/>
</dbReference>